<sequence length="646" mass="72498">MRDGAQSHRGEMRDEIGPDLSCIGTDLSRVSASREIHATRRGTDMWSAASLPRRGVPPRRTRVHWVRSRVRASQVNFQTIPMWVQVWGLPFDLINKEARIDIGQGIGRVIEVDCKAIASDQARFLRVRVDVPLDKPICLGAPVLSPEGDKVRVAFQYKQLCGLCFHYGLLGHEAKACKTTKLWVQVWGLPFDLINKEARIDIGQGIGRVIEVDCKAIASDQARFLRVRVDVPLDKPICLGAPVLSPEGDKVRVAFQYKQLCGLCFHYGLLGHEAKACKTTKLKVREESPYGEWLRATEDVPPQTSDSHRDGNPNGHSIDGAETEPLQNFNSGNGHSYHSTTVIEKGNSEIMEVVERTEIMEDDGKNPEKSLISNEEPGLATLKGLIQPPKSNNPTEGNKEQMEEKFRSSLLLSVVILLIAVVAQVQNARITITSAKERKNKPHYLINREVPLVRNFTVSFFIDQVNCRWREDLLDYYLMDFEVAKVKAIPLPRTQQQDTLTWPHNPMGEYTMKSGYKFLQKEFQNQQLSPSNPEAMKPLWQEIWKLNVPSKKNPALFSMVVWTIWHQRNNCWLGIQSVVALSNSGASKGEGNHTSPPTTTPASCWRPPDQDYVKINFDGALFSKENQAGIGVVIRNEAGLVLASLS</sequence>
<dbReference type="PANTHER" id="PTHR31286:SF178">
    <property type="entry name" value="DUF4283 DOMAIN-CONTAINING PROTEIN"/>
    <property type="match status" value="1"/>
</dbReference>
<feature type="region of interest" description="Disordered" evidence="1">
    <location>
        <begin position="382"/>
        <end position="402"/>
    </location>
</feature>
<accession>A0A7N2LG88</accession>
<feature type="region of interest" description="Disordered" evidence="1">
    <location>
        <begin position="293"/>
        <end position="346"/>
    </location>
</feature>
<keyword evidence="4" id="KW-1185">Reference proteome</keyword>
<dbReference type="InParanoid" id="A0A7N2LG88"/>
<evidence type="ECO:0000259" key="2">
    <source>
        <dbReference type="Pfam" id="PF14392"/>
    </source>
</evidence>
<feature type="compositionally biased region" description="Polar residues" evidence="1">
    <location>
        <begin position="325"/>
        <end position="342"/>
    </location>
</feature>
<proteinExistence type="predicted"/>
<feature type="compositionally biased region" description="Polar residues" evidence="1">
    <location>
        <begin position="585"/>
        <end position="602"/>
    </location>
</feature>
<feature type="domain" description="Zinc knuckle CX2CX4HX4C" evidence="2">
    <location>
        <begin position="143"/>
        <end position="178"/>
    </location>
</feature>
<dbReference type="InterPro" id="IPR025836">
    <property type="entry name" value="Zn_knuckle_CX2CX4HX4C"/>
</dbReference>
<dbReference type="InterPro" id="IPR040256">
    <property type="entry name" value="At4g02000-like"/>
</dbReference>
<organism evidence="3 4">
    <name type="scientific">Quercus lobata</name>
    <name type="common">Valley oak</name>
    <dbReference type="NCBI Taxonomy" id="97700"/>
    <lineage>
        <taxon>Eukaryota</taxon>
        <taxon>Viridiplantae</taxon>
        <taxon>Streptophyta</taxon>
        <taxon>Embryophyta</taxon>
        <taxon>Tracheophyta</taxon>
        <taxon>Spermatophyta</taxon>
        <taxon>Magnoliopsida</taxon>
        <taxon>eudicotyledons</taxon>
        <taxon>Gunneridae</taxon>
        <taxon>Pentapetalae</taxon>
        <taxon>rosids</taxon>
        <taxon>fabids</taxon>
        <taxon>Fagales</taxon>
        <taxon>Fagaceae</taxon>
        <taxon>Quercus</taxon>
    </lineage>
</organism>
<dbReference type="EnsemblPlants" id="QL04p035049:mrna">
    <property type="protein sequence ID" value="QL04p035049:mrna"/>
    <property type="gene ID" value="QL04p035049"/>
</dbReference>
<dbReference type="Gramene" id="QL04p035049:mrna">
    <property type="protein sequence ID" value="QL04p035049:mrna"/>
    <property type="gene ID" value="QL04p035049"/>
</dbReference>
<dbReference type="EMBL" id="LRBV02000004">
    <property type="status" value="NOT_ANNOTATED_CDS"/>
    <property type="molecule type" value="Genomic_DNA"/>
</dbReference>
<reference evidence="3" key="2">
    <citation type="submission" date="2021-01" db="UniProtKB">
        <authorList>
            <consortium name="EnsemblPlants"/>
        </authorList>
    </citation>
    <scope>IDENTIFICATION</scope>
</reference>
<reference evidence="3 4" key="1">
    <citation type="journal article" date="2016" name="G3 (Bethesda)">
        <title>First Draft Assembly and Annotation of the Genome of a California Endemic Oak Quercus lobata Nee (Fagaceae).</title>
        <authorList>
            <person name="Sork V.L."/>
            <person name="Fitz-Gibbon S.T."/>
            <person name="Puiu D."/>
            <person name="Crepeau M."/>
            <person name="Gugger P.F."/>
            <person name="Sherman R."/>
            <person name="Stevens K."/>
            <person name="Langley C.H."/>
            <person name="Pellegrini M."/>
            <person name="Salzberg S.L."/>
        </authorList>
    </citation>
    <scope>NUCLEOTIDE SEQUENCE [LARGE SCALE GENOMIC DNA]</scope>
    <source>
        <strain evidence="3 4">cv. SW786</strain>
    </source>
</reference>
<evidence type="ECO:0000256" key="1">
    <source>
        <dbReference type="SAM" id="MobiDB-lite"/>
    </source>
</evidence>
<evidence type="ECO:0000313" key="4">
    <source>
        <dbReference type="Proteomes" id="UP000594261"/>
    </source>
</evidence>
<protein>
    <recommendedName>
        <fullName evidence="2">Zinc knuckle CX2CX4HX4C domain-containing protein</fullName>
    </recommendedName>
</protein>
<feature type="region of interest" description="Disordered" evidence="1">
    <location>
        <begin position="585"/>
        <end position="605"/>
    </location>
</feature>
<dbReference type="Pfam" id="PF14392">
    <property type="entry name" value="zf-CCHC_4"/>
    <property type="match status" value="2"/>
</dbReference>
<dbReference type="AlphaFoldDB" id="A0A7N2LG88"/>
<feature type="domain" description="Zinc knuckle CX2CX4HX4C" evidence="2">
    <location>
        <begin position="243"/>
        <end position="278"/>
    </location>
</feature>
<dbReference type="PANTHER" id="PTHR31286">
    <property type="entry name" value="GLYCINE-RICH CELL WALL STRUCTURAL PROTEIN 1.8-LIKE"/>
    <property type="match status" value="1"/>
</dbReference>
<name>A0A7N2LG88_QUELO</name>
<dbReference type="Proteomes" id="UP000594261">
    <property type="component" value="Chromosome 4"/>
</dbReference>
<evidence type="ECO:0000313" key="3">
    <source>
        <dbReference type="EnsemblPlants" id="QL04p035049:mrna"/>
    </source>
</evidence>